<evidence type="ECO:0000313" key="2">
    <source>
        <dbReference type="Proteomes" id="UP000032305"/>
    </source>
</evidence>
<protein>
    <recommendedName>
        <fullName evidence="3">Neutral zinc metallopeptidase</fullName>
    </recommendedName>
</protein>
<dbReference type="Proteomes" id="UP000032305">
    <property type="component" value="Unassembled WGS sequence"/>
</dbReference>
<dbReference type="Gene3D" id="3.30.2010.20">
    <property type="match status" value="1"/>
</dbReference>
<dbReference type="OrthoDB" id="9806895at2"/>
<gene>
    <name evidence="1" type="ORF">SP5_040_00310</name>
</gene>
<name>A0A0A1W6H1_9SPHN</name>
<comment type="caution">
    <text evidence="1">The sequence shown here is derived from an EMBL/GenBank/DDBJ whole genome shotgun (WGS) entry which is preliminary data.</text>
</comment>
<dbReference type="AlphaFoldDB" id="A0A0A1W6H1"/>
<accession>A0A0A1W6H1</accession>
<dbReference type="Pfam" id="PF06262">
    <property type="entry name" value="Zincin_1"/>
    <property type="match status" value="1"/>
</dbReference>
<dbReference type="EMBL" id="BBPI01000040">
    <property type="protein sequence ID" value="GAM00923.1"/>
    <property type="molecule type" value="Genomic_DNA"/>
</dbReference>
<dbReference type="InterPro" id="IPR010428">
    <property type="entry name" value="Zincin_1"/>
</dbReference>
<dbReference type="CDD" id="cd12952">
    <property type="entry name" value="MMP_ACEL2062"/>
    <property type="match status" value="1"/>
</dbReference>
<proteinExistence type="predicted"/>
<evidence type="ECO:0000313" key="1">
    <source>
        <dbReference type="EMBL" id="GAM00923.1"/>
    </source>
</evidence>
<dbReference type="InterPro" id="IPR038555">
    <property type="entry name" value="Zincin_1_sf"/>
</dbReference>
<evidence type="ECO:0008006" key="3">
    <source>
        <dbReference type="Google" id="ProtNLM"/>
    </source>
</evidence>
<reference evidence="1 2" key="1">
    <citation type="submission" date="2014-11" db="EMBL/GenBank/DDBJ databases">
        <title>Whole genome shotgun sequence of Sphingomonas parapaucimobilis NBRC 15100.</title>
        <authorList>
            <person name="Katano-Makiyama Y."/>
            <person name="Hosoyama A."/>
            <person name="Hashimoto M."/>
            <person name="Hosoyama Y."/>
            <person name="Noguchi M."/>
            <person name="Numata M."/>
            <person name="Tsuchikane K."/>
            <person name="Hirakata S."/>
            <person name="Uohara A."/>
            <person name="Shimodaira J."/>
            <person name="Ohji S."/>
            <person name="Ichikawa N."/>
            <person name="Kimura A."/>
            <person name="Yamazoe A."/>
            <person name="Fujita N."/>
        </authorList>
    </citation>
    <scope>NUCLEOTIDE SEQUENCE [LARGE SCALE GENOMIC DNA]</scope>
    <source>
        <strain evidence="1 2">NBRC 15100</strain>
    </source>
</reference>
<dbReference type="SUPFAM" id="SSF55486">
    <property type="entry name" value="Metalloproteases ('zincins'), catalytic domain"/>
    <property type="match status" value="1"/>
</dbReference>
<organism evidence="1 2">
    <name type="scientific">Sphingomonas parapaucimobilis NBRC 15100</name>
    <dbReference type="NCBI Taxonomy" id="1219049"/>
    <lineage>
        <taxon>Bacteria</taxon>
        <taxon>Pseudomonadati</taxon>
        <taxon>Pseudomonadota</taxon>
        <taxon>Alphaproteobacteria</taxon>
        <taxon>Sphingomonadales</taxon>
        <taxon>Sphingomonadaceae</taxon>
        <taxon>Sphingomonas</taxon>
    </lineage>
</organism>
<dbReference type="eggNOG" id="COG3824">
    <property type="taxonomic scope" value="Bacteria"/>
</dbReference>
<keyword evidence="2" id="KW-1185">Reference proteome</keyword>
<dbReference type="RefSeq" id="WP_042486711.1">
    <property type="nucleotide sequence ID" value="NZ_BBPI01000040.1"/>
</dbReference>
<sequence length="139" mass="14963">MSGQDAIGGAPGPEVIEAIARDAIARLPAEFATHLGDVVLIVEEFADDETLAALGIDHPLDLTGLYHGRPVGEKSSMDSGSLPDRIHLYRRAILDEWVETGVRLDDLVVHVTIHEIGHHFGLSDADMHALEDAVDDARA</sequence>